<dbReference type="RefSeq" id="WP_343949036.1">
    <property type="nucleotide sequence ID" value="NZ_BAAAHQ010000007.1"/>
</dbReference>
<reference evidence="1 2" key="1">
    <citation type="journal article" date="2019" name="Int. J. Syst. Evol. Microbiol.">
        <title>The Global Catalogue of Microorganisms (GCM) 10K type strain sequencing project: providing services to taxonomists for standard genome sequencing and annotation.</title>
        <authorList>
            <consortium name="The Broad Institute Genomics Platform"/>
            <consortium name="The Broad Institute Genome Sequencing Center for Infectious Disease"/>
            <person name="Wu L."/>
            <person name="Ma J."/>
        </authorList>
    </citation>
    <scope>NUCLEOTIDE SEQUENCE [LARGE SCALE GENOMIC DNA]</scope>
    <source>
        <strain evidence="1 2">JCM 11136</strain>
    </source>
</reference>
<name>A0ABN1NY41_9ACTN</name>
<sequence>MAERELSDEQRVALEELKHVSAELARFERLQRELVMKCRFELGVQQKDVALAAFGVWSETARRRVQRMTGTS</sequence>
<dbReference type="Proteomes" id="UP001501578">
    <property type="component" value="Unassembled WGS sequence"/>
</dbReference>
<evidence type="ECO:0000313" key="2">
    <source>
        <dbReference type="Proteomes" id="UP001501578"/>
    </source>
</evidence>
<keyword evidence="2" id="KW-1185">Reference proteome</keyword>
<accession>A0ABN1NY41</accession>
<protein>
    <submittedName>
        <fullName evidence="1">Uncharacterized protein</fullName>
    </submittedName>
</protein>
<proteinExistence type="predicted"/>
<evidence type="ECO:0000313" key="1">
    <source>
        <dbReference type="EMBL" id="GAA0918571.1"/>
    </source>
</evidence>
<dbReference type="EMBL" id="BAAAHQ010000007">
    <property type="protein sequence ID" value="GAA0918571.1"/>
    <property type="molecule type" value="Genomic_DNA"/>
</dbReference>
<organism evidence="1 2">
    <name type="scientific">Nonomuraea longicatena</name>
    <dbReference type="NCBI Taxonomy" id="83682"/>
    <lineage>
        <taxon>Bacteria</taxon>
        <taxon>Bacillati</taxon>
        <taxon>Actinomycetota</taxon>
        <taxon>Actinomycetes</taxon>
        <taxon>Streptosporangiales</taxon>
        <taxon>Streptosporangiaceae</taxon>
        <taxon>Nonomuraea</taxon>
    </lineage>
</organism>
<gene>
    <name evidence="1" type="ORF">GCM10009560_15640</name>
</gene>
<comment type="caution">
    <text evidence="1">The sequence shown here is derived from an EMBL/GenBank/DDBJ whole genome shotgun (WGS) entry which is preliminary data.</text>
</comment>